<comment type="subcellular location">
    <subcellularLocation>
        <location evidence="1 10">Cell membrane</location>
        <topology evidence="1 10">Multi-pass membrane protein</topology>
    </subcellularLocation>
</comment>
<comment type="activity regulation">
    <text evidence="10">Na(+) is not transported, but it plays an essential structural role and its presence is essential for fluoride channel function.</text>
</comment>
<feature type="transmembrane region" description="Helical" evidence="10">
    <location>
        <begin position="58"/>
        <end position="76"/>
    </location>
</feature>
<keyword evidence="10" id="KW-0915">Sodium</keyword>
<evidence type="ECO:0000256" key="3">
    <source>
        <dbReference type="ARBA" id="ARBA00022692"/>
    </source>
</evidence>
<keyword evidence="3 10" id="KW-0812">Transmembrane</keyword>
<evidence type="ECO:0000256" key="5">
    <source>
        <dbReference type="ARBA" id="ARBA00023136"/>
    </source>
</evidence>
<organism evidence="11 12">
    <name type="scientific">Nostocoides veronense</name>
    <dbReference type="NCBI Taxonomy" id="330836"/>
    <lineage>
        <taxon>Bacteria</taxon>
        <taxon>Bacillati</taxon>
        <taxon>Actinomycetota</taxon>
        <taxon>Actinomycetes</taxon>
        <taxon>Micrococcales</taxon>
        <taxon>Intrasporangiaceae</taxon>
        <taxon>Nostocoides</taxon>
    </lineage>
</organism>
<feature type="binding site" evidence="10">
    <location>
        <position position="71"/>
    </location>
    <ligand>
        <name>Na(+)</name>
        <dbReference type="ChEBI" id="CHEBI:29101"/>
        <note>structural</note>
    </ligand>
</feature>
<dbReference type="NCBIfam" id="TIGR00494">
    <property type="entry name" value="crcB"/>
    <property type="match status" value="1"/>
</dbReference>
<dbReference type="InterPro" id="IPR003691">
    <property type="entry name" value="FluC"/>
</dbReference>
<evidence type="ECO:0000256" key="4">
    <source>
        <dbReference type="ARBA" id="ARBA00022989"/>
    </source>
</evidence>
<proteinExistence type="inferred from homology"/>
<evidence type="ECO:0000256" key="9">
    <source>
        <dbReference type="ARBA" id="ARBA00049940"/>
    </source>
</evidence>
<comment type="catalytic activity">
    <reaction evidence="8">
        <text>fluoride(in) = fluoride(out)</text>
        <dbReference type="Rhea" id="RHEA:76159"/>
        <dbReference type="ChEBI" id="CHEBI:17051"/>
    </reaction>
    <physiologicalReaction direction="left-to-right" evidence="8">
        <dbReference type="Rhea" id="RHEA:76160"/>
    </physiologicalReaction>
</comment>
<comment type="similarity">
    <text evidence="7 10">Belongs to the fluoride channel Fluc/FEX (TC 1.A.43) family.</text>
</comment>
<reference evidence="11 12" key="1">
    <citation type="journal article" date="2019" name="Int. J. Syst. Evol. Microbiol.">
        <title>The Global Catalogue of Microorganisms (GCM) 10K type strain sequencing project: providing services to taxonomists for standard genome sequencing and annotation.</title>
        <authorList>
            <consortium name="The Broad Institute Genomics Platform"/>
            <consortium name="The Broad Institute Genome Sequencing Center for Infectious Disease"/>
            <person name="Wu L."/>
            <person name="Ma J."/>
        </authorList>
    </citation>
    <scope>NUCLEOTIDE SEQUENCE [LARGE SCALE GENOMIC DNA]</scope>
    <source>
        <strain evidence="11 12">JCM 15592</strain>
    </source>
</reference>
<dbReference type="Proteomes" id="UP001499938">
    <property type="component" value="Unassembled WGS sequence"/>
</dbReference>
<dbReference type="Pfam" id="PF02537">
    <property type="entry name" value="CRCB"/>
    <property type="match status" value="1"/>
</dbReference>
<dbReference type="PANTHER" id="PTHR28259:SF1">
    <property type="entry name" value="FLUORIDE EXPORT PROTEIN 1-RELATED"/>
    <property type="match status" value="1"/>
</dbReference>
<keyword evidence="2 10" id="KW-1003">Cell membrane</keyword>
<sequence>MTILLVALGGAAGAVVRYLTDALVAARFGRAFPWGTLLVNVVGSFLLGVVMAKFTGDAALFAGTGFCGALTTYSTFASESVGLLDEQAAGKAVANVVLSLTLGLAASALGVALG</sequence>
<evidence type="ECO:0000256" key="10">
    <source>
        <dbReference type="HAMAP-Rule" id="MF_00454"/>
    </source>
</evidence>
<name>A0ABN2M467_9MICO</name>
<keyword evidence="6 10" id="KW-0407">Ion channel</keyword>
<keyword evidence="10" id="KW-0479">Metal-binding</keyword>
<keyword evidence="10" id="KW-0813">Transport</keyword>
<feature type="transmembrane region" description="Helical" evidence="10">
    <location>
        <begin position="32"/>
        <end position="51"/>
    </location>
</feature>
<evidence type="ECO:0000256" key="8">
    <source>
        <dbReference type="ARBA" id="ARBA00035585"/>
    </source>
</evidence>
<dbReference type="EMBL" id="BAAAPO010000062">
    <property type="protein sequence ID" value="GAA1808912.1"/>
    <property type="molecule type" value="Genomic_DNA"/>
</dbReference>
<dbReference type="HAMAP" id="MF_00454">
    <property type="entry name" value="FluC"/>
    <property type="match status" value="1"/>
</dbReference>
<evidence type="ECO:0000313" key="11">
    <source>
        <dbReference type="EMBL" id="GAA1808912.1"/>
    </source>
</evidence>
<comment type="caution">
    <text evidence="11">The sequence shown here is derived from an EMBL/GenBank/DDBJ whole genome shotgun (WGS) entry which is preliminary data.</text>
</comment>
<comment type="function">
    <text evidence="9 10">Fluoride-specific ion channel. Important for reducing fluoride concentration in the cell, thus reducing its toxicity.</text>
</comment>
<keyword evidence="5 10" id="KW-0472">Membrane</keyword>
<keyword evidence="4 10" id="KW-1133">Transmembrane helix</keyword>
<evidence type="ECO:0000256" key="2">
    <source>
        <dbReference type="ARBA" id="ARBA00022475"/>
    </source>
</evidence>
<gene>
    <name evidence="10" type="primary">fluC</name>
    <name evidence="10" type="synonym">crcB</name>
    <name evidence="11" type="ORF">GCM10009811_35210</name>
</gene>
<evidence type="ECO:0000256" key="7">
    <source>
        <dbReference type="ARBA" id="ARBA00035120"/>
    </source>
</evidence>
<feature type="binding site" evidence="10">
    <location>
        <position position="68"/>
    </location>
    <ligand>
        <name>Na(+)</name>
        <dbReference type="ChEBI" id="CHEBI:29101"/>
        <note>structural</note>
    </ligand>
</feature>
<dbReference type="PANTHER" id="PTHR28259">
    <property type="entry name" value="FLUORIDE EXPORT PROTEIN 1-RELATED"/>
    <property type="match status" value="1"/>
</dbReference>
<evidence type="ECO:0000313" key="12">
    <source>
        <dbReference type="Proteomes" id="UP001499938"/>
    </source>
</evidence>
<keyword evidence="10" id="KW-0406">Ion transport</keyword>
<evidence type="ECO:0000256" key="1">
    <source>
        <dbReference type="ARBA" id="ARBA00004651"/>
    </source>
</evidence>
<dbReference type="RefSeq" id="WP_344088731.1">
    <property type="nucleotide sequence ID" value="NZ_BAAAPO010000062.1"/>
</dbReference>
<evidence type="ECO:0000256" key="6">
    <source>
        <dbReference type="ARBA" id="ARBA00023303"/>
    </source>
</evidence>
<feature type="transmembrane region" description="Helical" evidence="10">
    <location>
        <begin position="96"/>
        <end position="113"/>
    </location>
</feature>
<keyword evidence="12" id="KW-1185">Reference proteome</keyword>
<protein>
    <recommendedName>
        <fullName evidence="10">Fluoride-specific ion channel FluC</fullName>
    </recommendedName>
</protein>
<accession>A0ABN2M467</accession>